<dbReference type="EMBL" id="JAWWNJ010000012">
    <property type="protein sequence ID" value="KAK7043487.1"/>
    <property type="molecule type" value="Genomic_DNA"/>
</dbReference>
<dbReference type="AlphaFoldDB" id="A0AAW0CWG7"/>
<accession>A0AAW0CWG7</accession>
<gene>
    <name evidence="2" type="ORF">R3P38DRAFT_3440736</name>
</gene>
<comment type="caution">
    <text evidence="2">The sequence shown here is derived from an EMBL/GenBank/DDBJ whole genome shotgun (WGS) entry which is preliminary data.</text>
</comment>
<keyword evidence="3" id="KW-1185">Reference proteome</keyword>
<proteinExistence type="predicted"/>
<dbReference type="Proteomes" id="UP001362999">
    <property type="component" value="Unassembled WGS sequence"/>
</dbReference>
<organism evidence="2 3">
    <name type="scientific">Favolaschia claudopus</name>
    <dbReference type="NCBI Taxonomy" id="2862362"/>
    <lineage>
        <taxon>Eukaryota</taxon>
        <taxon>Fungi</taxon>
        <taxon>Dikarya</taxon>
        <taxon>Basidiomycota</taxon>
        <taxon>Agaricomycotina</taxon>
        <taxon>Agaricomycetes</taxon>
        <taxon>Agaricomycetidae</taxon>
        <taxon>Agaricales</taxon>
        <taxon>Marasmiineae</taxon>
        <taxon>Mycenaceae</taxon>
        <taxon>Favolaschia</taxon>
    </lineage>
</organism>
<evidence type="ECO:0000313" key="2">
    <source>
        <dbReference type="EMBL" id="KAK7043487.1"/>
    </source>
</evidence>
<reference evidence="2 3" key="1">
    <citation type="journal article" date="2024" name="J Genomics">
        <title>Draft genome sequencing and assembly of Favolaschia claudopus CIRM-BRFM 2984 isolated from oak limbs.</title>
        <authorList>
            <person name="Navarro D."/>
            <person name="Drula E."/>
            <person name="Chaduli D."/>
            <person name="Cazenave R."/>
            <person name="Ahrendt S."/>
            <person name="Wang J."/>
            <person name="Lipzen A."/>
            <person name="Daum C."/>
            <person name="Barry K."/>
            <person name="Grigoriev I.V."/>
            <person name="Favel A."/>
            <person name="Rosso M.N."/>
            <person name="Martin F."/>
        </authorList>
    </citation>
    <scope>NUCLEOTIDE SEQUENCE [LARGE SCALE GENOMIC DNA]</scope>
    <source>
        <strain evidence="2 3">CIRM-BRFM 2984</strain>
    </source>
</reference>
<evidence type="ECO:0000256" key="1">
    <source>
        <dbReference type="SAM" id="MobiDB-lite"/>
    </source>
</evidence>
<sequence length="240" mass="27619">MVLRKEFVTIELFCPIDRELVAAVVRGGHLVGGGWRRSRRRSKEGLTEVEGEGQEGGQVGVGGGWRRFWRRSKVLAEVEGEGQEGGESKRPPPRWSRGLRQTLGRCWIGTALGGFMEKTSKRMYTSRQEQDNQDKCVGEAKEVWRRRAQMCVWRLRKWQRQRRSVRGKEKMKGIEVKQSRQVNIWRERRLTEVMAKVDFQAKSGYYRSARWLTSIEAEAPAQALAEATPIFAEARGVIRA</sequence>
<name>A0AAW0CWG7_9AGAR</name>
<feature type="region of interest" description="Disordered" evidence="1">
    <location>
        <begin position="79"/>
        <end position="98"/>
    </location>
</feature>
<evidence type="ECO:0000313" key="3">
    <source>
        <dbReference type="Proteomes" id="UP001362999"/>
    </source>
</evidence>
<protein>
    <submittedName>
        <fullName evidence="2">Uncharacterized protein</fullName>
    </submittedName>
</protein>
<feature type="region of interest" description="Disordered" evidence="1">
    <location>
        <begin position="35"/>
        <end position="61"/>
    </location>
</feature>